<name>R9NXJ8_PSEHS</name>
<organism evidence="2 3">
    <name type="scientific">Pseudozyma hubeiensis (strain SY62)</name>
    <name type="common">Yeast</name>
    <dbReference type="NCBI Taxonomy" id="1305764"/>
    <lineage>
        <taxon>Eukaryota</taxon>
        <taxon>Fungi</taxon>
        <taxon>Dikarya</taxon>
        <taxon>Basidiomycota</taxon>
        <taxon>Ustilaginomycotina</taxon>
        <taxon>Ustilaginomycetes</taxon>
        <taxon>Ustilaginales</taxon>
        <taxon>Ustilaginaceae</taxon>
        <taxon>Pseudozyma</taxon>
    </lineage>
</organism>
<dbReference type="RefSeq" id="XP_012186911.1">
    <property type="nucleotide sequence ID" value="XM_012331521.1"/>
</dbReference>
<keyword evidence="1" id="KW-0732">Signal</keyword>
<dbReference type="PANTHER" id="PTHR35560:SF3">
    <property type="entry name" value="PEPTIDASE S9 PROLYL OLIGOPEPTIDASE CATALYTIC DOMAIN-CONTAINING PROTEIN"/>
    <property type="match status" value="1"/>
</dbReference>
<dbReference type="Proteomes" id="UP000014071">
    <property type="component" value="Unassembled WGS sequence"/>
</dbReference>
<dbReference type="InterPro" id="IPR029058">
    <property type="entry name" value="AB_hydrolase_fold"/>
</dbReference>
<dbReference type="EMBL" id="DF238775">
    <property type="protein sequence ID" value="GAC93324.1"/>
    <property type="molecule type" value="Genomic_DNA"/>
</dbReference>
<sequence length="486" mass="52227">MRISTSTIVATLAIPIITASSKSVPFAPSSDPGVYPGGDQNPPSGWSTLPDIDGARIDNSTLRVGSGSATLLHYIDANYNASNIKRAVIQIHGENRDAWNQWIYSDLAAKRAATGGSFDRDEVVVMAPMFLTTLDEGAYPFDPNQDSGNKVTTTIDTGATSSARQGYVQPTGFAASPSPALEGRSFKRRGKYPVPLQKVSTTQVMIWKAIAWGEGAEAYEPVDADGAGSFDALDAAVDFFLDKTRFPQLRNVVVAGFSLGAQLTNRYATFREDTSEDDRIIYWISSPNSFVYLQANRPLPIGSSCRDTYGDYKYGLNGTLPRYVTRSDKQLSTSNLISRYLGRTVYYLVGLRDKSAGLDSCAPNSQGLGHLDKMYYWTEQIVPNLPGSTGVDGQLPDNNLMRYVEDTGHQDWKIITSDPGVETLWLKQWNADGTDANAPQSGGTVAGQTPSSKTIAGISNGARAVGGKGTAMISAALVALLVGLVL</sequence>
<dbReference type="eggNOG" id="ENOG502S3VG">
    <property type="taxonomic scope" value="Eukaryota"/>
</dbReference>
<evidence type="ECO:0000313" key="3">
    <source>
        <dbReference type="Proteomes" id="UP000014071"/>
    </source>
</evidence>
<proteinExistence type="predicted"/>
<dbReference type="Gene3D" id="3.40.50.1820">
    <property type="entry name" value="alpha/beta hydrolase"/>
    <property type="match status" value="1"/>
</dbReference>
<gene>
    <name evidence="2" type="ORF">PHSY_000889</name>
</gene>
<dbReference type="OrthoDB" id="5985073at2759"/>
<protein>
    <submittedName>
        <fullName evidence="2">Uncharacterized protein</fullName>
    </submittedName>
</protein>
<dbReference type="PANTHER" id="PTHR35560">
    <property type="entry name" value="BLL0132 PROTEIN"/>
    <property type="match status" value="1"/>
</dbReference>
<reference evidence="3" key="1">
    <citation type="journal article" date="2013" name="Genome Announc.">
        <title>Draft genome sequence of the basidiomycetous yeast-like fungus Pseudozyma hubeiensis SY62, which produces an abundant amount of the biosurfactant mannosylerythritol lipids.</title>
        <authorList>
            <person name="Konishi M."/>
            <person name="Hatada Y."/>
            <person name="Horiuchi J."/>
        </authorList>
    </citation>
    <scope>NUCLEOTIDE SEQUENCE [LARGE SCALE GENOMIC DNA]</scope>
    <source>
        <strain evidence="3">SY62</strain>
    </source>
</reference>
<dbReference type="GeneID" id="24106190"/>
<dbReference type="SUPFAM" id="SSF53474">
    <property type="entry name" value="alpha/beta-Hydrolases"/>
    <property type="match status" value="1"/>
</dbReference>
<accession>R9NXJ8</accession>
<dbReference type="HOGENOM" id="CLU_023751_4_1_1"/>
<keyword evidence="3" id="KW-1185">Reference proteome</keyword>
<evidence type="ECO:0000313" key="2">
    <source>
        <dbReference type="EMBL" id="GAC93324.1"/>
    </source>
</evidence>
<dbReference type="AlphaFoldDB" id="R9NXJ8"/>
<feature type="chain" id="PRO_5004477837" evidence="1">
    <location>
        <begin position="22"/>
        <end position="486"/>
    </location>
</feature>
<dbReference type="STRING" id="1305764.R9NXJ8"/>
<feature type="signal peptide" evidence="1">
    <location>
        <begin position="1"/>
        <end position="21"/>
    </location>
</feature>
<evidence type="ECO:0000256" key="1">
    <source>
        <dbReference type="SAM" id="SignalP"/>
    </source>
</evidence>